<comment type="caution">
    <text evidence="5">The sequence shown here is derived from an EMBL/GenBank/DDBJ whole genome shotgun (WGS) entry which is preliminary data.</text>
</comment>
<evidence type="ECO:0000256" key="1">
    <source>
        <dbReference type="ARBA" id="ARBA00023015"/>
    </source>
</evidence>
<evidence type="ECO:0000313" key="6">
    <source>
        <dbReference type="Proteomes" id="UP000281112"/>
    </source>
</evidence>
<dbReference type="AlphaFoldDB" id="A0A3N9TAV1"/>
<dbReference type="SUPFAM" id="SSF47413">
    <property type="entry name" value="lambda repressor-like DNA-binding domains"/>
    <property type="match status" value="1"/>
</dbReference>
<name>A0A3N9TAV1_9VIBR</name>
<feature type="domain" description="HTH lacI-type" evidence="4">
    <location>
        <begin position="7"/>
        <end position="60"/>
    </location>
</feature>
<dbReference type="Proteomes" id="UP000281112">
    <property type="component" value="Unassembled WGS sequence"/>
</dbReference>
<organism evidence="5 6">
    <name type="scientific">Vibrio viridaestus</name>
    <dbReference type="NCBI Taxonomy" id="2487322"/>
    <lineage>
        <taxon>Bacteria</taxon>
        <taxon>Pseudomonadati</taxon>
        <taxon>Pseudomonadota</taxon>
        <taxon>Gammaproteobacteria</taxon>
        <taxon>Vibrionales</taxon>
        <taxon>Vibrionaceae</taxon>
        <taxon>Vibrio</taxon>
    </lineage>
</organism>
<dbReference type="PANTHER" id="PTHR30146:SF109">
    <property type="entry name" value="HTH-TYPE TRANSCRIPTIONAL REGULATOR GALS"/>
    <property type="match status" value="1"/>
</dbReference>
<keyword evidence="3" id="KW-0804">Transcription</keyword>
<dbReference type="InterPro" id="IPR000843">
    <property type="entry name" value="HTH_LacI"/>
</dbReference>
<gene>
    <name evidence="5" type="ORF">EES38_20670</name>
</gene>
<dbReference type="PROSITE" id="PS00356">
    <property type="entry name" value="HTH_LACI_1"/>
    <property type="match status" value="1"/>
</dbReference>
<dbReference type="PRINTS" id="PR00036">
    <property type="entry name" value="HTHLACI"/>
</dbReference>
<dbReference type="Pfam" id="PF00356">
    <property type="entry name" value="LacI"/>
    <property type="match status" value="1"/>
</dbReference>
<evidence type="ECO:0000259" key="4">
    <source>
        <dbReference type="PROSITE" id="PS50932"/>
    </source>
</evidence>
<sequence>MESCAMVTMQDVADYAGVSKASVSRVVNGLAVSPEITQKVTAAMQGLGYRPNTLARALTTRKNSVIGVIISESLNKDPVVTEFLSQLLEITSQLNKPLIVLRDQNEHFSRLKSFQTLIEQRCEGIIHVSSGNNPYLDSSLFESGLCDGIPMVVIQNKEEQVNSCLQGHEKLLVSTTDCSVVINSIKRQSLSIGESINRIISVFSIQAR</sequence>
<accession>A0A3N9TAV1</accession>
<evidence type="ECO:0000313" key="5">
    <source>
        <dbReference type="EMBL" id="RQW61189.1"/>
    </source>
</evidence>
<dbReference type="Gene3D" id="3.40.50.2300">
    <property type="match status" value="1"/>
</dbReference>
<keyword evidence="2" id="KW-0238">DNA-binding</keyword>
<evidence type="ECO:0000256" key="2">
    <source>
        <dbReference type="ARBA" id="ARBA00023125"/>
    </source>
</evidence>
<protein>
    <submittedName>
        <fullName evidence="5">LacI family transcriptional regulator</fullName>
    </submittedName>
</protein>
<dbReference type="GO" id="GO:0000976">
    <property type="term" value="F:transcription cis-regulatory region binding"/>
    <property type="evidence" value="ECO:0007669"/>
    <property type="project" value="TreeGrafter"/>
</dbReference>
<evidence type="ECO:0000256" key="3">
    <source>
        <dbReference type="ARBA" id="ARBA00023163"/>
    </source>
</evidence>
<dbReference type="Gene3D" id="1.10.260.40">
    <property type="entry name" value="lambda repressor-like DNA-binding domains"/>
    <property type="match status" value="1"/>
</dbReference>
<dbReference type="SMART" id="SM00354">
    <property type="entry name" value="HTH_LACI"/>
    <property type="match status" value="1"/>
</dbReference>
<dbReference type="PANTHER" id="PTHR30146">
    <property type="entry name" value="LACI-RELATED TRANSCRIPTIONAL REPRESSOR"/>
    <property type="match status" value="1"/>
</dbReference>
<dbReference type="PROSITE" id="PS50932">
    <property type="entry name" value="HTH_LACI_2"/>
    <property type="match status" value="1"/>
</dbReference>
<dbReference type="OrthoDB" id="6619319at2"/>
<dbReference type="GO" id="GO:0003700">
    <property type="term" value="F:DNA-binding transcription factor activity"/>
    <property type="evidence" value="ECO:0007669"/>
    <property type="project" value="TreeGrafter"/>
</dbReference>
<dbReference type="EMBL" id="RJVQ01000015">
    <property type="protein sequence ID" value="RQW61189.1"/>
    <property type="molecule type" value="Genomic_DNA"/>
</dbReference>
<keyword evidence="1" id="KW-0805">Transcription regulation</keyword>
<proteinExistence type="predicted"/>
<keyword evidence="6" id="KW-1185">Reference proteome</keyword>
<dbReference type="InterPro" id="IPR010982">
    <property type="entry name" value="Lambda_DNA-bd_dom_sf"/>
</dbReference>
<dbReference type="CDD" id="cd01392">
    <property type="entry name" value="HTH_LacI"/>
    <property type="match status" value="1"/>
</dbReference>
<reference evidence="5 6" key="1">
    <citation type="submission" date="2018-11" db="EMBL/GenBank/DDBJ databases">
        <title>Vibrio LJC006 sp. nov., isolated from seawater during the bloom of the enteromorpha.</title>
        <authorList>
            <person name="Liang J."/>
        </authorList>
    </citation>
    <scope>NUCLEOTIDE SEQUENCE [LARGE SCALE GENOMIC DNA]</scope>
    <source>
        <strain evidence="5 6">LJC006</strain>
    </source>
</reference>